<keyword evidence="1" id="KW-0472">Membrane</keyword>
<keyword evidence="1" id="KW-1133">Transmembrane helix</keyword>
<dbReference type="InterPro" id="IPR004711">
    <property type="entry name" value="Benzoate_Transporter"/>
</dbReference>
<comment type="caution">
    <text evidence="2">The sequence shown here is derived from an EMBL/GenBank/DDBJ whole genome shotgun (WGS) entry which is preliminary data.</text>
</comment>
<organism evidence="2 3">
    <name type="scientific">Salinicoccus halitifaciens</name>
    <dbReference type="NCBI Taxonomy" id="1073415"/>
    <lineage>
        <taxon>Bacteria</taxon>
        <taxon>Bacillati</taxon>
        <taxon>Bacillota</taxon>
        <taxon>Bacilli</taxon>
        <taxon>Bacillales</taxon>
        <taxon>Staphylococcaceae</taxon>
        <taxon>Salinicoccus</taxon>
    </lineage>
</organism>
<sequence length="385" mass="41513">MKTFKPEHIFTGIIAALLTSFSGMVIIESARELGMIESQLFSWMSSIYVVGGLVSLVLTLKYRMPLIGAHSLATAIYLIPVMQGFSINEMVGGYLIAGLLLLVISQLKFLRDFILSIPNYIIEGMLAGIVVNYILNSVLDLSIYILVLVVSVIAYFLVQLYIKNIPGFFGGLAVVFITGLFVGFENFEVDQAVFTVEFIEPQIDLVTITVISLPVAVMILSNEVSISLSALKKNGYEVPFQQVVLSSGIGTSIVSLFGGHAAGIGGMSTTICSNEESGAKSERYKSALVAGILIVLFGMLAPLMITLMSAIPAQLISIIVILTLLGILLNCFKSLKNLKSKASIIIMLTSFVISAVNINIYILSAPLLSLIIGTILYSVFIKKAD</sequence>
<dbReference type="Pfam" id="PF03594">
    <property type="entry name" value="BenE"/>
    <property type="match status" value="1"/>
</dbReference>
<name>A0ABV2E7U4_9STAP</name>
<evidence type="ECO:0000313" key="3">
    <source>
        <dbReference type="Proteomes" id="UP001549019"/>
    </source>
</evidence>
<gene>
    <name evidence="2" type="ORF">ABHD89_000874</name>
</gene>
<keyword evidence="3" id="KW-1185">Reference proteome</keyword>
<evidence type="ECO:0000256" key="1">
    <source>
        <dbReference type="SAM" id="Phobius"/>
    </source>
</evidence>
<feature type="transmembrane region" description="Helical" evidence="1">
    <location>
        <begin position="117"/>
        <end position="135"/>
    </location>
</feature>
<proteinExistence type="predicted"/>
<dbReference type="PANTHER" id="PTHR30199:SF0">
    <property type="entry name" value="INNER MEMBRANE PROTEIN YDCO"/>
    <property type="match status" value="1"/>
</dbReference>
<feature type="transmembrane region" description="Helical" evidence="1">
    <location>
        <begin position="311"/>
        <end position="332"/>
    </location>
</feature>
<dbReference type="PANTHER" id="PTHR30199">
    <property type="entry name" value="MFS FAMILY TRANSPORTER, PREDICTED SUBSTRATE BENZOATE"/>
    <property type="match status" value="1"/>
</dbReference>
<dbReference type="EMBL" id="JBDZDV010000001">
    <property type="protein sequence ID" value="MET3110486.1"/>
    <property type="molecule type" value="Genomic_DNA"/>
</dbReference>
<accession>A0ABV2E7U4</accession>
<feature type="transmembrane region" description="Helical" evidence="1">
    <location>
        <begin position="344"/>
        <end position="377"/>
    </location>
</feature>
<keyword evidence="1" id="KW-0812">Transmembrane</keyword>
<feature type="transmembrane region" description="Helical" evidence="1">
    <location>
        <begin position="40"/>
        <end position="60"/>
    </location>
</feature>
<dbReference type="Proteomes" id="UP001549019">
    <property type="component" value="Unassembled WGS sequence"/>
</dbReference>
<feature type="transmembrane region" description="Helical" evidence="1">
    <location>
        <begin position="203"/>
        <end position="224"/>
    </location>
</feature>
<feature type="transmembrane region" description="Helical" evidence="1">
    <location>
        <begin position="91"/>
        <end position="110"/>
    </location>
</feature>
<evidence type="ECO:0000313" key="2">
    <source>
        <dbReference type="EMBL" id="MET3110486.1"/>
    </source>
</evidence>
<protein>
    <submittedName>
        <fullName evidence="2">Benzoate membrane transport protein</fullName>
    </submittedName>
</protein>
<reference evidence="2 3" key="1">
    <citation type="submission" date="2024-05" db="EMBL/GenBank/DDBJ databases">
        <title>Genomic Encyclopedia of Type Strains, Phase IV (KMG-IV): sequencing the most valuable type-strain genomes for metagenomic binning, comparative biology and taxonomic classification.</title>
        <authorList>
            <person name="Goeker M."/>
        </authorList>
    </citation>
    <scope>NUCLEOTIDE SEQUENCE [LARGE SCALE GENOMIC DNA]</scope>
    <source>
        <strain evidence="2 3">DSM 25286</strain>
    </source>
</reference>
<feature type="transmembrane region" description="Helical" evidence="1">
    <location>
        <begin position="287"/>
        <end position="305"/>
    </location>
</feature>
<dbReference type="RefSeq" id="WP_269063139.1">
    <property type="nucleotide sequence ID" value="NZ_JAJNCU010000001.1"/>
</dbReference>
<feature type="transmembrane region" description="Helical" evidence="1">
    <location>
        <begin position="165"/>
        <end position="183"/>
    </location>
</feature>
<feature type="transmembrane region" description="Helical" evidence="1">
    <location>
        <begin position="9"/>
        <end position="28"/>
    </location>
</feature>
<feature type="transmembrane region" description="Helical" evidence="1">
    <location>
        <begin position="141"/>
        <end position="158"/>
    </location>
</feature>